<keyword evidence="4" id="KW-1185">Reference proteome</keyword>
<organism evidence="3 4">
    <name type="scientific">Bimuria novae-zelandiae CBS 107.79</name>
    <dbReference type="NCBI Taxonomy" id="1447943"/>
    <lineage>
        <taxon>Eukaryota</taxon>
        <taxon>Fungi</taxon>
        <taxon>Dikarya</taxon>
        <taxon>Ascomycota</taxon>
        <taxon>Pezizomycotina</taxon>
        <taxon>Dothideomycetes</taxon>
        <taxon>Pleosporomycetidae</taxon>
        <taxon>Pleosporales</taxon>
        <taxon>Massarineae</taxon>
        <taxon>Didymosphaeriaceae</taxon>
        <taxon>Bimuria</taxon>
    </lineage>
</organism>
<feature type="region of interest" description="Disordered" evidence="2">
    <location>
        <begin position="1"/>
        <end position="398"/>
    </location>
</feature>
<feature type="compositionally biased region" description="Polar residues" evidence="2">
    <location>
        <begin position="368"/>
        <end position="380"/>
    </location>
</feature>
<feature type="compositionally biased region" description="Basic and acidic residues" evidence="2">
    <location>
        <begin position="143"/>
        <end position="153"/>
    </location>
</feature>
<dbReference type="EMBL" id="ML976711">
    <property type="protein sequence ID" value="KAF1969295.1"/>
    <property type="molecule type" value="Genomic_DNA"/>
</dbReference>
<evidence type="ECO:0000313" key="4">
    <source>
        <dbReference type="Proteomes" id="UP000800036"/>
    </source>
</evidence>
<feature type="compositionally biased region" description="Low complexity" evidence="2">
    <location>
        <begin position="14"/>
        <end position="51"/>
    </location>
</feature>
<gene>
    <name evidence="3" type="ORF">BU23DRAFT_241941</name>
</gene>
<feature type="compositionally biased region" description="Basic residues" evidence="2">
    <location>
        <begin position="320"/>
        <end position="331"/>
    </location>
</feature>
<feature type="compositionally biased region" description="Basic residues" evidence="2">
    <location>
        <begin position="60"/>
        <end position="72"/>
    </location>
</feature>
<dbReference type="AlphaFoldDB" id="A0A6A5UWX1"/>
<accession>A0A6A5UWX1</accession>
<dbReference type="Proteomes" id="UP000800036">
    <property type="component" value="Unassembled WGS sequence"/>
</dbReference>
<evidence type="ECO:0000256" key="1">
    <source>
        <dbReference type="SAM" id="Coils"/>
    </source>
</evidence>
<feature type="compositionally biased region" description="Acidic residues" evidence="2">
    <location>
        <begin position="202"/>
        <end position="213"/>
    </location>
</feature>
<feature type="coiled-coil region" evidence="1">
    <location>
        <begin position="615"/>
        <end position="651"/>
    </location>
</feature>
<reference evidence="3" key="1">
    <citation type="journal article" date="2020" name="Stud. Mycol.">
        <title>101 Dothideomycetes genomes: a test case for predicting lifestyles and emergence of pathogens.</title>
        <authorList>
            <person name="Haridas S."/>
            <person name="Albert R."/>
            <person name="Binder M."/>
            <person name="Bloem J."/>
            <person name="Labutti K."/>
            <person name="Salamov A."/>
            <person name="Andreopoulos B."/>
            <person name="Baker S."/>
            <person name="Barry K."/>
            <person name="Bills G."/>
            <person name="Bluhm B."/>
            <person name="Cannon C."/>
            <person name="Castanera R."/>
            <person name="Culley D."/>
            <person name="Daum C."/>
            <person name="Ezra D."/>
            <person name="Gonzalez J."/>
            <person name="Henrissat B."/>
            <person name="Kuo A."/>
            <person name="Liang C."/>
            <person name="Lipzen A."/>
            <person name="Lutzoni F."/>
            <person name="Magnuson J."/>
            <person name="Mondo S."/>
            <person name="Nolan M."/>
            <person name="Ohm R."/>
            <person name="Pangilinan J."/>
            <person name="Park H.-J."/>
            <person name="Ramirez L."/>
            <person name="Alfaro M."/>
            <person name="Sun H."/>
            <person name="Tritt A."/>
            <person name="Yoshinaga Y."/>
            <person name="Zwiers L.-H."/>
            <person name="Turgeon B."/>
            <person name="Goodwin S."/>
            <person name="Spatafora J."/>
            <person name="Crous P."/>
            <person name="Grigoriev I."/>
        </authorList>
    </citation>
    <scope>NUCLEOTIDE SEQUENCE</scope>
    <source>
        <strain evidence="3">CBS 107.79</strain>
    </source>
</reference>
<sequence length="810" mass="90104">MASSDDLAEQQLFAESQASATKAQQAPAQSAAHSAALLNSARIASSPSRASNTATAMNGKVRKKGGKLKRPSFMRDDVAKQPKQALARRGDPFELIPSPEKAPAKPKKKSKKPVVHEVSQETDAFVEVPPETDAVVDEVPPAPREHRRTELPHRASKRLAGAPASLPEQRPHSRKRKATDRQTEPQRRSKSPRTALAREVEAEATDGQGDEGAEPPQSAQKPPEYETVSPKAQKPKRKIIQLKTSKATNGLDILSDEEEDTTVHAGPSKQAGHGPEPIRTGAEQPQRRKERTLIATNASDPRDNGAHPQETTGSRELKPKRGRGRPPKASKKSGEQVSVSRLDDGDAAPSSGAVQTRSKKTGPVLLSRSKSVPPNSAITRQQQSSGAQGASSNVVDELDATHEIDGDEDEDEDDLDLYHAATDEDEAVGSGGEEEAEQLHNNVQLSDIDTVFKFLDSGERSGISQTDDAKAIEKACASARNLIVECDATLEDVSEKTKTLRSVLARYGSESDTKQLKLLKTDAYGYLFRELVAYFKILYDWLQDQYSNVESSLGAMRILTHFVASIVSLKDRIADWKVKVPSRYRGDGLIKEVDINVIVPLRRVGETYRTVLRTLKDVTRQKRAHDEALKKAREREEAVQRKQELEDTKKKKQVFWIDLHVHRLQVEHEPRKCQALAMKQGYFDEQMARYDGHEPGGSEERDANGVHFERVDVFKKRSAPPARPSSYIEEKEWTDEQMSALVEGLTQFAGPYVFHRIFKEYCRYGQPLRRFGVPEITAKAAEVRSRLLSKYQEQAWTEIPKWIVKIPVLP</sequence>
<feature type="compositionally biased region" description="Basic residues" evidence="2">
    <location>
        <begin position="104"/>
        <end position="113"/>
    </location>
</feature>
<evidence type="ECO:0000313" key="3">
    <source>
        <dbReference type="EMBL" id="KAF1969295.1"/>
    </source>
</evidence>
<protein>
    <submittedName>
        <fullName evidence="3">Uncharacterized protein</fullName>
    </submittedName>
</protein>
<feature type="compositionally biased region" description="Low complexity" evidence="2">
    <location>
        <begin position="381"/>
        <end position="392"/>
    </location>
</feature>
<name>A0A6A5UWX1_9PLEO</name>
<dbReference type="OrthoDB" id="3939134at2759"/>
<proteinExistence type="predicted"/>
<keyword evidence="1" id="KW-0175">Coiled coil</keyword>
<evidence type="ECO:0000256" key="2">
    <source>
        <dbReference type="SAM" id="MobiDB-lite"/>
    </source>
</evidence>